<accession>A0A0S2DVG7</accession>
<gene>
    <name evidence="2" type="ORF">LA76x_2179</name>
</gene>
<feature type="compositionally biased region" description="Low complexity" evidence="1">
    <location>
        <begin position="69"/>
        <end position="83"/>
    </location>
</feature>
<dbReference type="PATRIC" id="fig|84531.7.peg.1630"/>
<protein>
    <submittedName>
        <fullName evidence="2">Uncharacterized protein</fullName>
    </submittedName>
</protein>
<evidence type="ECO:0000313" key="2">
    <source>
        <dbReference type="EMBL" id="ALN80318.1"/>
    </source>
</evidence>
<sequence length="131" mass="13765">MAPAMRNPLAPNPMRRTRAFDDHEPSAESGSESGNRRQDGGGNDRETRPGRRRAGLLPDGDSEARTARGDGSAARGQQAQGRGTARRGRRVAGGFVPPALFTQFAPTHRPTGGFAMRGGDTALSLGGIQSI</sequence>
<dbReference type="KEGG" id="laq:GLA29479_1656"/>
<reference evidence="2 3" key="1">
    <citation type="journal article" date="2015" name="BMC Genomics">
        <title>Comparative genomics and metabolic profiling of the genus Lysobacter.</title>
        <authorList>
            <person name="de Bruijn I."/>
            <person name="Cheng X."/>
            <person name="de Jager V."/>
            <person name="Exposito R.G."/>
            <person name="Watrous J."/>
            <person name="Patel N."/>
            <person name="Postma J."/>
            <person name="Dorrestein P.C."/>
            <person name="Kobayashi D."/>
            <person name="Raaijmakers J.M."/>
        </authorList>
    </citation>
    <scope>NUCLEOTIDE SEQUENCE [LARGE SCALE GENOMIC DNA]</scope>
    <source>
        <strain evidence="2 3">76</strain>
    </source>
</reference>
<feature type="region of interest" description="Disordered" evidence="1">
    <location>
        <begin position="1"/>
        <end position="94"/>
    </location>
</feature>
<name>A0A0S2DVG7_LYSAN</name>
<organism evidence="2 3">
    <name type="scientific">Lysobacter antibioticus</name>
    <dbReference type="NCBI Taxonomy" id="84531"/>
    <lineage>
        <taxon>Bacteria</taxon>
        <taxon>Pseudomonadati</taxon>
        <taxon>Pseudomonadota</taxon>
        <taxon>Gammaproteobacteria</taxon>
        <taxon>Lysobacterales</taxon>
        <taxon>Lysobacteraceae</taxon>
        <taxon>Lysobacter</taxon>
    </lineage>
</organism>
<feature type="compositionally biased region" description="Basic and acidic residues" evidence="1">
    <location>
        <begin position="34"/>
        <end position="49"/>
    </location>
</feature>
<dbReference type="Proteomes" id="UP000060787">
    <property type="component" value="Chromosome"/>
</dbReference>
<evidence type="ECO:0000256" key="1">
    <source>
        <dbReference type="SAM" id="MobiDB-lite"/>
    </source>
</evidence>
<dbReference type="AlphaFoldDB" id="A0A0S2DVG7"/>
<dbReference type="EMBL" id="CP011129">
    <property type="protein sequence ID" value="ALN80318.1"/>
    <property type="molecule type" value="Genomic_DNA"/>
</dbReference>
<keyword evidence="3" id="KW-1185">Reference proteome</keyword>
<evidence type="ECO:0000313" key="3">
    <source>
        <dbReference type="Proteomes" id="UP000060787"/>
    </source>
</evidence>
<dbReference type="KEGG" id="lab:LA76x_2179"/>
<proteinExistence type="predicted"/>